<dbReference type="GO" id="GO:0008270">
    <property type="term" value="F:zinc ion binding"/>
    <property type="evidence" value="ECO:0007669"/>
    <property type="project" value="UniProtKB-KW"/>
</dbReference>
<dbReference type="InterPro" id="IPR036855">
    <property type="entry name" value="Znf_CCCH_sf"/>
</dbReference>
<evidence type="ECO:0000256" key="2">
    <source>
        <dbReference type="ARBA" id="ARBA00022737"/>
    </source>
</evidence>
<dbReference type="SMART" id="SM00356">
    <property type="entry name" value="ZnF_C3H1"/>
    <property type="match status" value="1"/>
</dbReference>
<evidence type="ECO:0000256" key="6">
    <source>
        <dbReference type="SAM" id="MobiDB-lite"/>
    </source>
</evidence>
<dbReference type="PROSITE" id="PS50103">
    <property type="entry name" value="ZF_C3H1"/>
    <property type="match status" value="1"/>
</dbReference>
<reference evidence="8 9" key="1">
    <citation type="submission" date="2014-06" db="EMBL/GenBank/DDBJ databases">
        <authorList>
            <person name="Swart Estienne"/>
        </authorList>
    </citation>
    <scope>NUCLEOTIDE SEQUENCE [LARGE SCALE GENOMIC DNA]</scope>
    <source>
        <strain evidence="8 9">130c</strain>
    </source>
</reference>
<keyword evidence="4 5" id="KW-0862">Zinc</keyword>
<proteinExistence type="predicted"/>
<dbReference type="InterPro" id="IPR000571">
    <property type="entry name" value="Znf_CCCH"/>
</dbReference>
<dbReference type="OrthoDB" id="430732at2759"/>
<dbReference type="Pfam" id="PF00642">
    <property type="entry name" value="zf-CCCH"/>
    <property type="match status" value="1"/>
</dbReference>
<feature type="compositionally biased region" description="Polar residues" evidence="6">
    <location>
        <begin position="461"/>
        <end position="475"/>
    </location>
</feature>
<keyword evidence="2" id="KW-0677">Repeat</keyword>
<evidence type="ECO:0000256" key="3">
    <source>
        <dbReference type="ARBA" id="ARBA00022771"/>
    </source>
</evidence>
<sequence length="625" mass="71814">MLGTNNITQSKAQHALITQNSGHSLQSHNQTYQFQVQQQQSQQQLLNNGQSVWSAMKQDLFIQNWSMNNVCNNQHDLNTATQNYRQQQQYQEQSKQLNVQQSHVQRKSFFQQRQEPQGFSNKQVGSCASATTQLIHTNLIPAYNSNLNYYTSQILSPLDNYSHQNIPSYLDSKKGDQRHQHHQSNNFSNQNRKNSGINNRQQSSHKPTGTLLKENTQNQWSQSKLITEVPVNKSQQQNHNPWVNNSMTYQVASRPKNQNQQSQSHQIQEQNKETLSDIPKSQLIEEKQQQTIIQQQSTIISQQQPTATTASSMMRKKYEMCKNFKEKGVCKYGEKCLFAHGEHELSRRETEVKKVEVVEKENMTVEAVEELPIKISTPAKQSNTVTITQDSAKKPVQLMSPTQVLISSISTTKIQKAPSQQSVFPEFLCQLLGIQETKEGKGIQRNRKRLPIFEDITKSNSAKKTQNFQQHTTESTEGDDDGQMDYSESWRLMCLDEESQCTFSCKKSPLNYQKDEIQINNGIFVSCFSNQSNKNDDMIENIFSQEQNCNEFSLFSNDFYLGTFGDIIDKSFCHQLVDIQLPQTSSNIIELNQESQGNVPRDIWAQVDQINFLNDFDLQPALLLQ</sequence>
<evidence type="ECO:0000256" key="4">
    <source>
        <dbReference type="ARBA" id="ARBA00022833"/>
    </source>
</evidence>
<feature type="domain" description="C3H1-type" evidence="7">
    <location>
        <begin position="315"/>
        <end position="343"/>
    </location>
</feature>
<feature type="zinc finger region" description="C3H1-type" evidence="5">
    <location>
        <begin position="315"/>
        <end position="343"/>
    </location>
</feature>
<keyword evidence="1 5" id="KW-0479">Metal-binding</keyword>
<protein>
    <submittedName>
        <fullName evidence="8">Ccch-type zn-finger protein</fullName>
    </submittedName>
</protein>
<evidence type="ECO:0000256" key="5">
    <source>
        <dbReference type="PROSITE-ProRule" id="PRU00723"/>
    </source>
</evidence>
<feature type="compositionally biased region" description="Polar residues" evidence="6">
    <location>
        <begin position="193"/>
        <end position="211"/>
    </location>
</feature>
<keyword evidence="3 5" id="KW-0863">Zinc-finger</keyword>
<dbReference type="EMBL" id="CCKQ01004219">
    <property type="protein sequence ID" value="CDW75373.1"/>
    <property type="molecule type" value="Genomic_DNA"/>
</dbReference>
<dbReference type="FunFam" id="4.10.1000.10:FF:000001">
    <property type="entry name" value="zinc finger CCCH domain-containing protein 15-like"/>
    <property type="match status" value="1"/>
</dbReference>
<evidence type="ECO:0000313" key="9">
    <source>
        <dbReference type="Proteomes" id="UP000039865"/>
    </source>
</evidence>
<dbReference type="AlphaFoldDB" id="A0A078A1N7"/>
<dbReference type="Proteomes" id="UP000039865">
    <property type="component" value="Unassembled WGS sequence"/>
</dbReference>
<feature type="compositionally biased region" description="Low complexity" evidence="6">
    <location>
        <begin position="183"/>
        <end position="192"/>
    </location>
</feature>
<dbReference type="InParanoid" id="A0A078A1N7"/>
<name>A0A078A1N7_STYLE</name>
<evidence type="ECO:0000313" key="8">
    <source>
        <dbReference type="EMBL" id="CDW75373.1"/>
    </source>
</evidence>
<dbReference type="SUPFAM" id="SSF90229">
    <property type="entry name" value="CCCH zinc finger"/>
    <property type="match status" value="1"/>
</dbReference>
<keyword evidence="9" id="KW-1185">Reference proteome</keyword>
<feature type="region of interest" description="Disordered" evidence="6">
    <location>
        <begin position="461"/>
        <end position="482"/>
    </location>
</feature>
<feature type="compositionally biased region" description="Low complexity" evidence="6">
    <location>
        <begin position="257"/>
        <end position="269"/>
    </location>
</feature>
<evidence type="ECO:0000256" key="1">
    <source>
        <dbReference type="ARBA" id="ARBA00022723"/>
    </source>
</evidence>
<evidence type="ECO:0000259" key="7">
    <source>
        <dbReference type="PROSITE" id="PS50103"/>
    </source>
</evidence>
<feature type="region of interest" description="Disordered" evidence="6">
    <location>
        <begin position="166"/>
        <end position="211"/>
    </location>
</feature>
<feature type="region of interest" description="Disordered" evidence="6">
    <location>
        <begin position="101"/>
        <end position="121"/>
    </location>
</feature>
<gene>
    <name evidence="8" type="primary">Contig11461.g12261</name>
    <name evidence="8" type="ORF">STYLEM_4362</name>
</gene>
<feature type="region of interest" description="Disordered" evidence="6">
    <location>
        <begin position="252"/>
        <end position="274"/>
    </location>
</feature>
<accession>A0A078A1N7</accession>
<dbReference type="Gene3D" id="4.10.1000.10">
    <property type="entry name" value="Zinc finger, CCCH-type"/>
    <property type="match status" value="1"/>
</dbReference>
<organism evidence="8 9">
    <name type="scientific">Stylonychia lemnae</name>
    <name type="common">Ciliate</name>
    <dbReference type="NCBI Taxonomy" id="5949"/>
    <lineage>
        <taxon>Eukaryota</taxon>
        <taxon>Sar</taxon>
        <taxon>Alveolata</taxon>
        <taxon>Ciliophora</taxon>
        <taxon>Intramacronucleata</taxon>
        <taxon>Spirotrichea</taxon>
        <taxon>Stichotrichia</taxon>
        <taxon>Sporadotrichida</taxon>
        <taxon>Oxytrichidae</taxon>
        <taxon>Stylonychinae</taxon>
        <taxon>Stylonychia</taxon>
    </lineage>
</organism>